<evidence type="ECO:0000256" key="12">
    <source>
        <dbReference type="ARBA" id="ARBA00023288"/>
    </source>
</evidence>
<feature type="binding site" evidence="14">
    <location>
        <position position="115"/>
    </location>
    <ligand>
        <name>Zn(2+)</name>
        <dbReference type="ChEBI" id="CHEBI:29105"/>
        <label>2</label>
    </ligand>
</feature>
<evidence type="ECO:0000256" key="5">
    <source>
        <dbReference type="ARBA" id="ARBA00022622"/>
    </source>
</evidence>
<feature type="binding site" evidence="14">
    <location>
        <position position="389"/>
    </location>
    <ligand>
        <name>Zn(2+)</name>
        <dbReference type="ChEBI" id="CHEBI:29105"/>
        <label>2</label>
    </ligand>
</feature>
<dbReference type="GO" id="GO:0098552">
    <property type="term" value="C:side of membrane"/>
    <property type="evidence" value="ECO:0007669"/>
    <property type="project" value="UniProtKB-KW"/>
</dbReference>
<keyword evidence="8 14" id="KW-0862">Zinc</keyword>
<feature type="binding site" evidence="14">
    <location>
        <position position="430"/>
    </location>
    <ligand>
        <name>Zn(2+)</name>
        <dbReference type="ChEBI" id="CHEBI:29105"/>
        <label>2</label>
    </ligand>
</feature>
<feature type="binding site" evidence="14">
    <location>
        <position position="512"/>
    </location>
    <ligand>
        <name>Zn(2+)</name>
        <dbReference type="ChEBI" id="CHEBI:29105"/>
        <label>2</label>
    </ligand>
</feature>
<organism evidence="16">
    <name type="scientific">Drosophila simulans</name>
    <name type="common">Fruit fly</name>
    <dbReference type="NCBI Taxonomy" id="7240"/>
    <lineage>
        <taxon>Eukaryota</taxon>
        <taxon>Metazoa</taxon>
        <taxon>Ecdysozoa</taxon>
        <taxon>Arthropoda</taxon>
        <taxon>Hexapoda</taxon>
        <taxon>Insecta</taxon>
        <taxon>Pterygota</taxon>
        <taxon>Neoptera</taxon>
        <taxon>Endopterygota</taxon>
        <taxon>Diptera</taxon>
        <taxon>Brachycera</taxon>
        <taxon>Muscomorpha</taxon>
        <taxon>Ephydroidea</taxon>
        <taxon>Drosophilidae</taxon>
        <taxon>Drosophila</taxon>
        <taxon>Sophophora</taxon>
    </lineage>
</organism>
<reference evidence="16" key="2">
    <citation type="submission" date="2014-06" db="EMBL/GenBank/DDBJ databases">
        <authorList>
            <person name="Hu T."/>
            <person name="Eisen M.B."/>
            <person name="Thornton K.R."/>
            <person name="Andolfatto P."/>
        </authorList>
    </citation>
    <scope>NUCLEOTIDE SEQUENCE</scope>
    <source>
        <strain evidence="16">W501</strain>
    </source>
</reference>
<feature type="binding site" evidence="14">
    <location>
        <position position="230"/>
    </location>
    <ligand>
        <name>Mg(2+)</name>
        <dbReference type="ChEBI" id="CHEBI:18420"/>
    </ligand>
</feature>
<proteinExistence type="inferred from homology"/>
<comment type="cofactor">
    <cofactor evidence="14">
        <name>Mg(2+)</name>
        <dbReference type="ChEBI" id="CHEBI:18420"/>
    </cofactor>
    <text evidence="14">Binds 1 Mg(2+) ion.</text>
</comment>
<comment type="subcellular location">
    <subcellularLocation>
        <location evidence="1">Cell membrane</location>
        <topology evidence="1">Lipid-anchor</topology>
        <topology evidence="1">GPI-anchor</topology>
    </subcellularLocation>
</comment>
<dbReference type="Gene3D" id="3.40.720.10">
    <property type="entry name" value="Alkaline Phosphatase, subunit A"/>
    <property type="match status" value="1"/>
</dbReference>
<accession>A0A0J9RZB2</accession>
<evidence type="ECO:0000256" key="4">
    <source>
        <dbReference type="ARBA" id="ARBA00022475"/>
    </source>
</evidence>
<feature type="active site" description="Phosphoserine intermediate" evidence="13">
    <location>
        <position position="165"/>
    </location>
</feature>
<comment type="cofactor">
    <cofactor evidence="14">
        <name>Zn(2+)</name>
        <dbReference type="ChEBI" id="CHEBI:29105"/>
    </cofactor>
    <text evidence="14">Binds 2 Zn(2+) ions.</text>
</comment>
<evidence type="ECO:0000256" key="15">
    <source>
        <dbReference type="RuleBase" id="RU003946"/>
    </source>
</evidence>
<dbReference type="EC" id="3.1.3.1" evidence="3"/>
<keyword evidence="11" id="KW-0325">Glycoprotein</keyword>
<evidence type="ECO:0000256" key="3">
    <source>
        <dbReference type="ARBA" id="ARBA00012647"/>
    </source>
</evidence>
<dbReference type="PANTHER" id="PTHR11596:SF95">
    <property type="entry name" value="ALKALINE PHOSPHATASE-RELATED"/>
    <property type="match status" value="1"/>
</dbReference>
<evidence type="ECO:0000256" key="8">
    <source>
        <dbReference type="ARBA" id="ARBA00022833"/>
    </source>
</evidence>
<dbReference type="InterPro" id="IPR017850">
    <property type="entry name" value="Alkaline_phosphatase_core_sf"/>
</dbReference>
<keyword evidence="9 14" id="KW-0460">Magnesium</keyword>
<feature type="binding site" evidence="14">
    <location>
        <position position="384"/>
    </location>
    <ligand>
        <name>Mg(2+)</name>
        <dbReference type="ChEBI" id="CHEBI:18420"/>
    </ligand>
</feature>
<feature type="binding site" evidence="14">
    <location>
        <position position="393"/>
    </location>
    <ligand>
        <name>Zn(2+)</name>
        <dbReference type="ChEBI" id="CHEBI:29105"/>
        <label>2</label>
    </ligand>
</feature>
<feature type="binding site" evidence="14">
    <location>
        <position position="431"/>
    </location>
    <ligand>
        <name>Zn(2+)</name>
        <dbReference type="ChEBI" id="CHEBI:29105"/>
        <label>2</label>
    </ligand>
</feature>
<dbReference type="SMART" id="SM00098">
    <property type="entry name" value="alkPPc"/>
    <property type="match status" value="1"/>
</dbReference>
<evidence type="ECO:0000256" key="9">
    <source>
        <dbReference type="ARBA" id="ARBA00022842"/>
    </source>
</evidence>
<name>A0A0J9RZB2_DROSI</name>
<dbReference type="GO" id="GO:0005886">
    <property type="term" value="C:plasma membrane"/>
    <property type="evidence" value="ECO:0007669"/>
    <property type="project" value="UniProtKB-SubCell"/>
</dbReference>
<dbReference type="Pfam" id="PF00245">
    <property type="entry name" value="Alk_phosphatase"/>
    <property type="match status" value="1"/>
</dbReference>
<dbReference type="FunFam" id="3.40.720.10:FF:000008">
    <property type="entry name" value="Alkaline phosphatase"/>
    <property type="match status" value="1"/>
</dbReference>
<dbReference type="GO" id="GO:0004035">
    <property type="term" value="F:alkaline phosphatase activity"/>
    <property type="evidence" value="ECO:0007669"/>
    <property type="project" value="UniProtKB-EC"/>
</dbReference>
<sequence length="565" mass="62378">MNLRSQNELGCFDASTNYIISYCGARYYANDLCKEPDFGKTTFYSSCAGCIILIRALMTFFHPEIPVEQSWDLDSISELKSKEFWFHDAQRTLYNKLSTPPNQYRAKNVIFFLGDGMSVPTVTAGRIFDGQLRGVVGERNRLEFEKFNYVGLSKTYCVNKQVADSACTASAYLSGIKANYLTIGVTADVELNDCKGSRLPQNRLSSIAAWALKGGKSAGLVTTTRVTHASPAGVYAHTSNRDFESDYDVTKLGQNPGNCPDIAQQLIDGEVGKRLRVVMGGGTIKFLPNTTTDVFGNKGQRLDNRNLIEEWQQTKPGNARVVFSRTDLLNNDPQNTDFLLGLFNASHLAYHMDDSIDTPTLPEMTAAAINVLSRDPNGYFLFVEGGRIDHAHHETKAKKALDETVQFSDAVRKARQLTNPWDTLIVVSADHGHTVTISGYPDVNNSIVGLNSELSNVDQLPYTAISYANGPAYERFYKSTDGVVERVDLRNLDFSKPDAIYPHGVPMTEETHGGGDVAVYAHGPWSHLFTGVYEQSTLPHLMGFASCLGPGITYCDLQPKARYSP</sequence>
<feature type="binding site" evidence="14">
    <location>
        <position position="115"/>
    </location>
    <ligand>
        <name>Mg(2+)</name>
        <dbReference type="ChEBI" id="CHEBI:18420"/>
    </ligand>
</feature>
<keyword evidence="5" id="KW-0336">GPI-anchor</keyword>
<dbReference type="OrthoDB" id="5818554at2759"/>
<feature type="binding site" evidence="14">
    <location>
        <position position="228"/>
    </location>
    <ligand>
        <name>Mg(2+)</name>
        <dbReference type="ChEBI" id="CHEBI:18420"/>
    </ligand>
</feature>
<evidence type="ECO:0000256" key="1">
    <source>
        <dbReference type="ARBA" id="ARBA00004609"/>
    </source>
</evidence>
<evidence type="ECO:0000256" key="10">
    <source>
        <dbReference type="ARBA" id="ARBA00023136"/>
    </source>
</evidence>
<evidence type="ECO:0000256" key="13">
    <source>
        <dbReference type="PIRSR" id="PIRSR601952-1"/>
    </source>
</evidence>
<dbReference type="Bgee" id="FBgn0183855">
    <property type="expression patterns" value="Expressed in embryo and 1 other cell type or tissue"/>
</dbReference>
<evidence type="ECO:0000256" key="6">
    <source>
        <dbReference type="ARBA" id="ARBA00022723"/>
    </source>
</evidence>
<dbReference type="PRINTS" id="PR00113">
    <property type="entry name" value="ALKPHPHTASE"/>
</dbReference>
<dbReference type="KEGG" id="dsi:Dsimw501_GD12118"/>
<gene>
    <name evidence="16" type="primary">Dsim\GD12118</name>
    <name evidence="16" type="ORF">Dsimw501_GD12118</name>
</gene>
<dbReference type="Proteomes" id="UP000035880">
    <property type="component" value="Chromosome 3L"/>
</dbReference>
<evidence type="ECO:0000256" key="7">
    <source>
        <dbReference type="ARBA" id="ARBA00022801"/>
    </source>
</evidence>
<reference evidence="16" key="1">
    <citation type="journal article" date="2013" name="Genome Res.">
        <title>A second-generation assembly of the Drosophila simulans genome provides new insights into patterns of lineage-specific divergence.</title>
        <authorList>
            <person name="Hu T.T."/>
            <person name="Eisen M.B."/>
            <person name="Thornton K.R."/>
            <person name="Andolfatto P."/>
        </authorList>
    </citation>
    <scope>NUCLEOTIDE SEQUENCE [LARGE SCALE GENOMIC DNA]</scope>
    <source>
        <strain evidence="16">W501</strain>
    </source>
</reference>
<dbReference type="InterPro" id="IPR001952">
    <property type="entry name" value="Alkaline_phosphatase"/>
</dbReference>
<evidence type="ECO:0000256" key="14">
    <source>
        <dbReference type="PIRSR" id="PIRSR601952-2"/>
    </source>
</evidence>
<dbReference type="GO" id="GO:0046872">
    <property type="term" value="F:metal ion binding"/>
    <property type="evidence" value="ECO:0007669"/>
    <property type="project" value="UniProtKB-KW"/>
</dbReference>
<evidence type="ECO:0000256" key="2">
    <source>
        <dbReference type="ARBA" id="ARBA00005984"/>
    </source>
</evidence>
<protein>
    <recommendedName>
        <fullName evidence="3">alkaline phosphatase</fullName>
        <ecNumber evidence="3">3.1.3.1</ecNumber>
    </recommendedName>
</protein>
<keyword evidence="12" id="KW-0449">Lipoprotein</keyword>
<evidence type="ECO:0000256" key="11">
    <source>
        <dbReference type="ARBA" id="ARBA00023180"/>
    </source>
</evidence>
<keyword evidence="7 16" id="KW-0378">Hydrolase</keyword>
<comment type="similarity">
    <text evidence="2 15">Belongs to the alkaline phosphatase family.</text>
</comment>
<keyword evidence="10" id="KW-0472">Membrane</keyword>
<dbReference type="CDD" id="cd16012">
    <property type="entry name" value="ALP"/>
    <property type="match status" value="1"/>
</dbReference>
<evidence type="ECO:0000313" key="16">
    <source>
        <dbReference type="EMBL" id="KMZ01002.1"/>
    </source>
</evidence>
<reference evidence="16" key="3">
    <citation type="submission" date="2015-04" db="EMBL/GenBank/DDBJ databases">
        <authorList>
            <consortium name="FlyBase"/>
        </authorList>
    </citation>
    <scope>NUCLEOTIDE SEQUENCE</scope>
    <source>
        <strain evidence="16">W501</strain>
    </source>
</reference>
<keyword evidence="4" id="KW-1003">Cell membrane</keyword>
<dbReference type="SUPFAM" id="SSF53649">
    <property type="entry name" value="Alkaline phosphatase-like"/>
    <property type="match status" value="1"/>
</dbReference>
<dbReference type="PANTHER" id="PTHR11596">
    <property type="entry name" value="ALKALINE PHOSPHATASE"/>
    <property type="match status" value="1"/>
</dbReference>
<dbReference type="AlphaFoldDB" id="A0A0J9RZB2"/>
<dbReference type="EMBL" id="CM002912">
    <property type="protein sequence ID" value="KMZ01002.1"/>
    <property type="molecule type" value="Genomic_DNA"/>
</dbReference>
<keyword evidence="6 14" id="KW-0479">Metal-binding</keyword>